<name>A0AA37Q6E8_9BACT</name>
<dbReference type="EMBL" id="BRXS01000001">
    <property type="protein sequence ID" value="GLC23851.1"/>
    <property type="molecule type" value="Genomic_DNA"/>
</dbReference>
<dbReference type="GO" id="GO:0016787">
    <property type="term" value="F:hydrolase activity"/>
    <property type="evidence" value="ECO:0007669"/>
    <property type="project" value="InterPro"/>
</dbReference>
<keyword evidence="1" id="KW-0732">Signal</keyword>
<proteinExistence type="predicted"/>
<evidence type="ECO:0000259" key="2">
    <source>
        <dbReference type="Pfam" id="PF06439"/>
    </source>
</evidence>
<dbReference type="InterPro" id="IPR010496">
    <property type="entry name" value="AL/BT2_dom"/>
</dbReference>
<gene>
    <name evidence="3" type="ORF">rosag_03640</name>
</gene>
<dbReference type="RefSeq" id="WP_284348295.1">
    <property type="nucleotide sequence ID" value="NZ_BRXS01000001.1"/>
</dbReference>
<keyword evidence="4" id="KW-1185">Reference proteome</keyword>
<feature type="domain" description="3-keto-alpha-glucoside-1,2-lyase/3-keto-2-hydroxy-glucal hydratase" evidence="2">
    <location>
        <begin position="44"/>
        <end position="257"/>
    </location>
</feature>
<feature type="signal peptide" evidence="1">
    <location>
        <begin position="1"/>
        <end position="20"/>
    </location>
</feature>
<protein>
    <recommendedName>
        <fullName evidence="2">3-keto-alpha-glucoside-1,2-lyase/3-keto-2-hydroxy-glucal hydratase domain-containing protein</fullName>
    </recommendedName>
</protein>
<accession>A0AA37Q6E8</accession>
<organism evidence="3 4">
    <name type="scientific">Roseisolibacter agri</name>
    <dbReference type="NCBI Taxonomy" id="2014610"/>
    <lineage>
        <taxon>Bacteria</taxon>
        <taxon>Pseudomonadati</taxon>
        <taxon>Gemmatimonadota</taxon>
        <taxon>Gemmatimonadia</taxon>
        <taxon>Gemmatimonadales</taxon>
        <taxon>Gemmatimonadaceae</taxon>
        <taxon>Roseisolibacter</taxon>
    </lineage>
</organism>
<evidence type="ECO:0000313" key="4">
    <source>
        <dbReference type="Proteomes" id="UP001161325"/>
    </source>
</evidence>
<reference evidence="3" key="1">
    <citation type="submission" date="2022-08" db="EMBL/GenBank/DDBJ databases">
        <title>Draft genome sequencing of Roseisolibacter agri AW1220.</title>
        <authorList>
            <person name="Tobiishi Y."/>
            <person name="Tonouchi A."/>
        </authorList>
    </citation>
    <scope>NUCLEOTIDE SEQUENCE</scope>
    <source>
        <strain evidence="3">AW1220</strain>
    </source>
</reference>
<comment type="caution">
    <text evidence="3">The sequence shown here is derived from an EMBL/GenBank/DDBJ whole genome shotgun (WGS) entry which is preliminary data.</text>
</comment>
<feature type="chain" id="PRO_5041421540" description="3-keto-alpha-glucoside-1,2-lyase/3-keto-2-hydroxy-glucal hydratase domain-containing protein" evidence="1">
    <location>
        <begin position="21"/>
        <end position="260"/>
    </location>
</feature>
<dbReference type="AlphaFoldDB" id="A0AA37Q6E8"/>
<evidence type="ECO:0000256" key="1">
    <source>
        <dbReference type="SAM" id="SignalP"/>
    </source>
</evidence>
<dbReference type="PROSITE" id="PS51257">
    <property type="entry name" value="PROKAR_LIPOPROTEIN"/>
    <property type="match status" value="1"/>
</dbReference>
<evidence type="ECO:0000313" key="3">
    <source>
        <dbReference type="EMBL" id="GLC23851.1"/>
    </source>
</evidence>
<dbReference type="Proteomes" id="UP001161325">
    <property type="component" value="Unassembled WGS sequence"/>
</dbReference>
<dbReference type="Gene3D" id="2.60.120.560">
    <property type="entry name" value="Exo-inulinase, domain 1"/>
    <property type="match status" value="1"/>
</dbReference>
<sequence>MRSLLTPCVATVLLAGIACATPRATLDADPSTPNQLTAAERAAGWTLLFDGTTLRGWRGLGRDTVPTAHWRVEDGAIHKIPSGRVAVQADGQPVGGGDLMTVATYGDFELSWEWKVARGANSGVKYNVAESLSTAIEPRHAAKGFEYQIIDDDVHPDGRIVKHQTADLYDLFAANDRKAVRPVGEWNRSRIVFRGTHGEHWLNGERVVAYDLGTPAMAAALAASKYRDWAWFGERRRGHVVLQDHNDAVWFRSLKVRELR</sequence>
<dbReference type="Pfam" id="PF06439">
    <property type="entry name" value="3keto-disac_hyd"/>
    <property type="match status" value="1"/>
</dbReference>